<feature type="region of interest" description="Disordered" evidence="1">
    <location>
        <begin position="473"/>
        <end position="529"/>
    </location>
</feature>
<feature type="region of interest" description="Disordered" evidence="1">
    <location>
        <begin position="1198"/>
        <end position="1224"/>
    </location>
</feature>
<dbReference type="Proteomes" id="UP000091956">
    <property type="component" value="Unassembled WGS sequence"/>
</dbReference>
<reference evidence="3 4" key="1">
    <citation type="submission" date="2016-03" db="EMBL/GenBank/DDBJ databases">
        <title>Comparative genomics of Pseudogymnoascus destructans, the fungus causing white-nose syndrome of bats.</title>
        <authorList>
            <person name="Palmer J.M."/>
            <person name="Drees K.P."/>
            <person name="Foster J.T."/>
            <person name="Lindner D.L."/>
        </authorList>
    </citation>
    <scope>NUCLEOTIDE SEQUENCE [LARGE SCALE GENOMIC DNA]</scope>
    <source>
        <strain evidence="3 4">UAMH 10579</strain>
    </source>
</reference>
<feature type="compositionally biased region" description="Basic and acidic residues" evidence="1">
    <location>
        <begin position="84"/>
        <end position="93"/>
    </location>
</feature>
<dbReference type="Pfam" id="PF22942">
    <property type="entry name" value="DUF7025"/>
    <property type="match status" value="1"/>
</dbReference>
<feature type="compositionally biased region" description="Acidic residues" evidence="1">
    <location>
        <begin position="869"/>
        <end position="885"/>
    </location>
</feature>
<protein>
    <recommendedName>
        <fullName evidence="2">AAA+ ATPase domain-containing protein</fullName>
    </recommendedName>
</protein>
<feature type="compositionally biased region" description="Polar residues" evidence="1">
    <location>
        <begin position="67"/>
        <end position="76"/>
    </location>
</feature>
<dbReference type="GO" id="GO:0005524">
    <property type="term" value="F:ATP binding"/>
    <property type="evidence" value="ECO:0007669"/>
    <property type="project" value="InterPro"/>
</dbReference>
<dbReference type="AlphaFoldDB" id="A0A1B8GDV2"/>
<dbReference type="PANTHER" id="PTHR46411:SF2">
    <property type="entry name" value="AAA+ ATPASE DOMAIN-CONTAINING PROTEIN"/>
    <property type="match status" value="1"/>
</dbReference>
<dbReference type="Pfam" id="PF00004">
    <property type="entry name" value="AAA"/>
    <property type="match status" value="1"/>
</dbReference>
<reference evidence="4" key="2">
    <citation type="journal article" date="2018" name="Nat. Commun.">
        <title>Extreme sensitivity to ultraviolet light in the fungal pathogen causing white-nose syndrome of bats.</title>
        <authorList>
            <person name="Palmer J.M."/>
            <person name="Drees K.P."/>
            <person name="Foster J.T."/>
            <person name="Lindner D.L."/>
        </authorList>
    </citation>
    <scope>NUCLEOTIDE SEQUENCE [LARGE SCALE GENOMIC DNA]</scope>
    <source>
        <strain evidence="4">UAMH 10579</strain>
    </source>
</reference>
<feature type="region of interest" description="Disordered" evidence="1">
    <location>
        <begin position="116"/>
        <end position="145"/>
    </location>
</feature>
<dbReference type="InterPro" id="IPR003959">
    <property type="entry name" value="ATPase_AAA_core"/>
</dbReference>
<dbReference type="InterPro" id="IPR056599">
    <property type="entry name" value="AAA_lid_fung"/>
</dbReference>
<dbReference type="OrthoDB" id="10042665at2759"/>
<feature type="region of interest" description="Disordered" evidence="1">
    <location>
        <begin position="869"/>
        <end position="892"/>
    </location>
</feature>
<feature type="compositionally biased region" description="Basic and acidic residues" evidence="1">
    <location>
        <begin position="302"/>
        <end position="316"/>
    </location>
</feature>
<feature type="region of interest" description="Disordered" evidence="1">
    <location>
        <begin position="241"/>
        <end position="263"/>
    </location>
</feature>
<dbReference type="RefSeq" id="XP_018127739.1">
    <property type="nucleotide sequence ID" value="XM_018276541.2"/>
</dbReference>
<feature type="compositionally biased region" description="Polar residues" evidence="1">
    <location>
        <begin position="482"/>
        <end position="494"/>
    </location>
</feature>
<organism evidence="3 4">
    <name type="scientific">Pseudogymnoascus verrucosus</name>
    <dbReference type="NCBI Taxonomy" id="342668"/>
    <lineage>
        <taxon>Eukaryota</taxon>
        <taxon>Fungi</taxon>
        <taxon>Dikarya</taxon>
        <taxon>Ascomycota</taxon>
        <taxon>Pezizomycotina</taxon>
        <taxon>Leotiomycetes</taxon>
        <taxon>Thelebolales</taxon>
        <taxon>Thelebolaceae</taxon>
        <taxon>Pseudogymnoascus</taxon>
    </lineage>
</organism>
<dbReference type="InterPro" id="IPR027417">
    <property type="entry name" value="P-loop_NTPase"/>
</dbReference>
<dbReference type="SMART" id="SM00382">
    <property type="entry name" value="AAA"/>
    <property type="match status" value="1"/>
</dbReference>
<sequence length="1224" mass="137854">MAAPHDTADALLSLAPTAPSNDDEGALGMTVSDEPSKSLNGPSHSPTSDKVKDQVVAVSQELGLAPNVSNNSQSVSKDNEGEDKEANEAHEQLRTSAPPLLLEIRALQERLFQLEQQASRQPNTHDPDIAAGADTGADVDGEIEGEEDKRLRKVIRRARWAKKSVEAAEKKAGETEKDRADYAYEGSFLAKEPTLYQVPNKDGDAPPDFATRNEYRFWTTDNKLNRPARAIRPLTSLQPIYSRKLGPPTQWDTSDSEEWSDGSTRSRDFDYFRARLRGDFEWELDRLHAQRKRYVNHKEKKKAAEEREKQEQEEKLGQEKLAEAGAVVGDPPTQQAAQWAVAKLHPVNWEIFKALRYVSEASCFAIDILIEEPKISDKTGGRHSKPNPLSADVQHQQTSGTGPAGELDGQGLLPERIRIHSRHLIMILARIHGSKLVSEVDYKNTSLVLLRPFRLLSYYDEQIRDWHSKLVDENSAPKSGIEGSNTNVNKTESSAEIPKLDADPKDTDQPSDSQPKKEPTVEDPQGLSTSTTALEHIPCLLEFMDTYITRKRAYLNSPTCNNIAFSDIWHLFKPGDFVISNDRKQAYRVINVHSPPHKGTDRWSYVYNSEKDNEKSRAQSDISIDCVYIHYDGKKFGPVLKKFKIRRFDGERLVTTLDIYPFRFHTSSGLRGPAVKSKQQGSDGEEVMETSIAQLRKKLIERGEMFVEVAGVKHMYYTGLTVDEPRDEVESQVVIDFEEAFASENSREWRPNITAIVGFAHNPEEDSEEILGCEADCCWRENVHDDSYVERERSEKFTNDLIAEMQNGPQGSLPSATIYPRTLEESKTKMNKFTEDELIIMSHKVFGFVLRDRTWAHLDLTHLEHIDNQEGEDDIDAEDEDSDGESGDKSAFGRLVLPRGHKKMVLSLIAQHFRNKGQQDEQADIVRGKGKGLIILLHGAPGVGKTTTAEGVAERFKKPLFQITCGDLGSNAKEVETALQTNFALANRWGCILLLDEADVFLAERRREDFKRNGLVAVFLRVLEYYAGILFLTTNRIGDFDEAFASRIHMSLHYPALGKIETIKVFKLNLGMIRDRFEGKRKIKIEEDEIIEDIGEYFMKNKGARWNGRQIRNACQTALALAEFEAQPLGKKYDLKKTESTTQVKLKAEHLKIVSDAYLEFIQYLKVVHGTDADTHAKESGTRALETVIAAIKASKGIATSKDEEEEEKPLSKFRLQGSRSSSG</sequence>
<evidence type="ECO:0000259" key="2">
    <source>
        <dbReference type="SMART" id="SM00382"/>
    </source>
</evidence>
<dbReference type="Pfam" id="PF23232">
    <property type="entry name" value="AAA_lid_13"/>
    <property type="match status" value="1"/>
</dbReference>
<dbReference type="GeneID" id="28840491"/>
<gene>
    <name evidence="3" type="ORF">VE01_07105</name>
</gene>
<feature type="region of interest" description="Disordered" evidence="1">
    <location>
        <begin position="376"/>
        <end position="410"/>
    </location>
</feature>
<feature type="region of interest" description="Disordered" evidence="1">
    <location>
        <begin position="1"/>
        <end position="97"/>
    </location>
</feature>
<proteinExistence type="predicted"/>
<keyword evidence="4" id="KW-1185">Reference proteome</keyword>
<dbReference type="InterPro" id="IPR003593">
    <property type="entry name" value="AAA+_ATPase"/>
</dbReference>
<dbReference type="STRING" id="342668.A0A1B8GDV2"/>
<evidence type="ECO:0000313" key="3">
    <source>
        <dbReference type="EMBL" id="OBT94006.1"/>
    </source>
</evidence>
<evidence type="ECO:0000256" key="1">
    <source>
        <dbReference type="SAM" id="MobiDB-lite"/>
    </source>
</evidence>
<dbReference type="InterPro" id="IPR054289">
    <property type="entry name" value="DUF7025"/>
</dbReference>
<dbReference type="PANTHER" id="PTHR46411">
    <property type="entry name" value="FAMILY ATPASE, PUTATIVE-RELATED"/>
    <property type="match status" value="1"/>
</dbReference>
<dbReference type="GO" id="GO:0016887">
    <property type="term" value="F:ATP hydrolysis activity"/>
    <property type="evidence" value="ECO:0007669"/>
    <property type="project" value="InterPro"/>
</dbReference>
<dbReference type="Gene3D" id="3.40.50.300">
    <property type="entry name" value="P-loop containing nucleotide triphosphate hydrolases"/>
    <property type="match status" value="1"/>
</dbReference>
<accession>A0A1B8GDV2</accession>
<dbReference type="EMBL" id="KV460247">
    <property type="protein sequence ID" value="OBT94006.1"/>
    <property type="molecule type" value="Genomic_DNA"/>
</dbReference>
<feature type="domain" description="AAA+ ATPase" evidence="2">
    <location>
        <begin position="931"/>
        <end position="1058"/>
    </location>
</feature>
<feature type="compositionally biased region" description="Basic and acidic residues" evidence="1">
    <location>
        <begin position="498"/>
        <end position="520"/>
    </location>
</feature>
<evidence type="ECO:0000313" key="4">
    <source>
        <dbReference type="Proteomes" id="UP000091956"/>
    </source>
</evidence>
<dbReference type="SUPFAM" id="SSF52540">
    <property type="entry name" value="P-loop containing nucleoside triphosphate hydrolases"/>
    <property type="match status" value="1"/>
</dbReference>
<feature type="compositionally biased region" description="Polar residues" evidence="1">
    <location>
        <begin position="37"/>
        <end position="46"/>
    </location>
</feature>
<dbReference type="CDD" id="cd19481">
    <property type="entry name" value="RecA-like_protease"/>
    <property type="match status" value="1"/>
</dbReference>
<feature type="region of interest" description="Disordered" evidence="1">
    <location>
        <begin position="294"/>
        <end position="316"/>
    </location>
</feature>
<name>A0A1B8GDV2_9PEZI</name>